<evidence type="ECO:0000313" key="2">
    <source>
        <dbReference type="EMBL" id="MFC3659309.1"/>
    </source>
</evidence>
<gene>
    <name evidence="2" type="ORF">ACFOM9_04335</name>
</gene>
<protein>
    <submittedName>
        <fullName evidence="2">DUF4126 domain-containing protein</fullName>
    </submittedName>
</protein>
<keyword evidence="3" id="KW-1185">Reference proteome</keyword>
<proteinExistence type="predicted"/>
<keyword evidence="1" id="KW-0812">Transmembrane</keyword>
<dbReference type="Proteomes" id="UP001595724">
    <property type="component" value="Unassembled WGS sequence"/>
</dbReference>
<evidence type="ECO:0000313" key="3">
    <source>
        <dbReference type="Proteomes" id="UP001595724"/>
    </source>
</evidence>
<comment type="caution">
    <text evidence="2">The sequence shown here is derived from an EMBL/GenBank/DDBJ whole genome shotgun (WGS) entry which is preliminary data.</text>
</comment>
<keyword evidence="1" id="KW-0472">Membrane</keyword>
<accession>A0ABV7URN7</accession>
<dbReference type="EMBL" id="JBHRYF010000001">
    <property type="protein sequence ID" value="MFC3659309.1"/>
    <property type="molecule type" value="Genomic_DNA"/>
</dbReference>
<keyword evidence="1" id="KW-1133">Transmembrane helix</keyword>
<name>A0ABV7URN7_9GAMM</name>
<sequence length="166" mass="16520">MALIHSILMGAVGGMRAVTPLAAVANAARDGLLPRGNGAPRWLASGVASAATGALALAEMAGDKMKSAPDRVVLPGLLARCATGAIAGAALAPVRQRRTAALLGAAAAIVSSHVTFRMRMYALRRYGQTPTGVVEDAIAAAGAAMVIAGVANAAGTSVGRARLRRA</sequence>
<organism evidence="2 3">
    <name type="scientific">Luteimonas notoginsengisoli</name>
    <dbReference type="NCBI Taxonomy" id="1578200"/>
    <lineage>
        <taxon>Bacteria</taxon>
        <taxon>Pseudomonadati</taxon>
        <taxon>Pseudomonadota</taxon>
        <taxon>Gammaproteobacteria</taxon>
        <taxon>Lysobacterales</taxon>
        <taxon>Lysobacteraceae</taxon>
        <taxon>Luteimonas</taxon>
    </lineage>
</organism>
<evidence type="ECO:0000256" key="1">
    <source>
        <dbReference type="SAM" id="Phobius"/>
    </source>
</evidence>
<feature type="transmembrane region" description="Helical" evidence="1">
    <location>
        <begin position="98"/>
        <end position="116"/>
    </location>
</feature>
<reference evidence="3" key="1">
    <citation type="journal article" date="2019" name="Int. J. Syst. Evol. Microbiol.">
        <title>The Global Catalogue of Microorganisms (GCM) 10K type strain sequencing project: providing services to taxonomists for standard genome sequencing and annotation.</title>
        <authorList>
            <consortium name="The Broad Institute Genomics Platform"/>
            <consortium name="The Broad Institute Genome Sequencing Center for Infectious Disease"/>
            <person name="Wu L."/>
            <person name="Ma J."/>
        </authorList>
    </citation>
    <scope>NUCLEOTIDE SEQUENCE [LARGE SCALE GENOMIC DNA]</scope>
    <source>
        <strain evidence="3">KCTC 42211</strain>
    </source>
</reference>
<dbReference type="RefSeq" id="WP_386706507.1">
    <property type="nucleotide sequence ID" value="NZ_JBHRYF010000001.1"/>
</dbReference>